<name>A0A9D2GXI5_9BACE</name>
<accession>A0A9D2GXI5</accession>
<protein>
    <submittedName>
        <fullName evidence="1">Uncharacterized protein</fullName>
    </submittedName>
</protein>
<dbReference type="EMBL" id="DXAV01000024">
    <property type="protein sequence ID" value="HIZ91074.1"/>
    <property type="molecule type" value="Genomic_DNA"/>
</dbReference>
<comment type="caution">
    <text evidence="1">The sequence shown here is derived from an EMBL/GenBank/DDBJ whole genome shotgun (WGS) entry which is preliminary data.</text>
</comment>
<dbReference type="AlphaFoldDB" id="A0A9D2GXI5"/>
<gene>
    <name evidence="1" type="ORF">H9807_02970</name>
</gene>
<reference evidence="1" key="1">
    <citation type="journal article" date="2021" name="PeerJ">
        <title>Extensive microbial diversity within the chicken gut microbiome revealed by metagenomics and culture.</title>
        <authorList>
            <person name="Gilroy R."/>
            <person name="Ravi A."/>
            <person name="Getino M."/>
            <person name="Pursley I."/>
            <person name="Horton D.L."/>
            <person name="Alikhan N.F."/>
            <person name="Baker D."/>
            <person name="Gharbi K."/>
            <person name="Hall N."/>
            <person name="Watson M."/>
            <person name="Adriaenssens E.M."/>
            <person name="Foster-Nyarko E."/>
            <person name="Jarju S."/>
            <person name="Secka A."/>
            <person name="Antonio M."/>
            <person name="Oren A."/>
            <person name="Chaudhuri R.R."/>
            <person name="La Ragione R."/>
            <person name="Hildebrand F."/>
            <person name="Pallen M.J."/>
        </authorList>
    </citation>
    <scope>NUCLEOTIDE SEQUENCE</scope>
    <source>
        <strain evidence="1">CHK118-2852</strain>
    </source>
</reference>
<evidence type="ECO:0000313" key="1">
    <source>
        <dbReference type="EMBL" id="HIZ91074.1"/>
    </source>
</evidence>
<sequence>MDNNKLQVSTLDDIRTLRQQALLDVQQQKQILSATTRKFVAPLTPTVNKGNSIMKAFNTGMAVFDGFILGIKMIRKFQKFIRR</sequence>
<reference evidence="1" key="2">
    <citation type="submission" date="2021-04" db="EMBL/GenBank/DDBJ databases">
        <authorList>
            <person name="Gilroy R."/>
        </authorList>
    </citation>
    <scope>NUCLEOTIDE SEQUENCE</scope>
    <source>
        <strain evidence="1">CHK118-2852</strain>
    </source>
</reference>
<dbReference type="Proteomes" id="UP000824108">
    <property type="component" value="Unassembled WGS sequence"/>
</dbReference>
<proteinExistence type="predicted"/>
<evidence type="ECO:0000313" key="2">
    <source>
        <dbReference type="Proteomes" id="UP000824108"/>
    </source>
</evidence>
<organism evidence="1 2">
    <name type="scientific">Candidatus Bacteroides merdavium</name>
    <dbReference type="NCBI Taxonomy" id="2838472"/>
    <lineage>
        <taxon>Bacteria</taxon>
        <taxon>Pseudomonadati</taxon>
        <taxon>Bacteroidota</taxon>
        <taxon>Bacteroidia</taxon>
        <taxon>Bacteroidales</taxon>
        <taxon>Bacteroidaceae</taxon>
        <taxon>Bacteroides</taxon>
    </lineage>
</organism>